<dbReference type="GO" id="GO:0004386">
    <property type="term" value="F:helicase activity"/>
    <property type="evidence" value="ECO:0007669"/>
    <property type="project" value="UniProtKB-KW"/>
</dbReference>
<keyword evidence="2" id="KW-0067">ATP-binding</keyword>
<evidence type="ECO:0000313" key="3">
    <source>
        <dbReference type="Proteomes" id="UP001604336"/>
    </source>
</evidence>
<keyword evidence="2" id="KW-0347">Helicase</keyword>
<dbReference type="EMBL" id="JBFOLK010000005">
    <property type="protein sequence ID" value="KAL2511562.1"/>
    <property type="molecule type" value="Genomic_DNA"/>
</dbReference>
<organism evidence="2 3">
    <name type="scientific">Abeliophyllum distichum</name>
    <dbReference type="NCBI Taxonomy" id="126358"/>
    <lineage>
        <taxon>Eukaryota</taxon>
        <taxon>Viridiplantae</taxon>
        <taxon>Streptophyta</taxon>
        <taxon>Embryophyta</taxon>
        <taxon>Tracheophyta</taxon>
        <taxon>Spermatophyta</taxon>
        <taxon>Magnoliopsida</taxon>
        <taxon>eudicotyledons</taxon>
        <taxon>Gunneridae</taxon>
        <taxon>Pentapetalae</taxon>
        <taxon>asterids</taxon>
        <taxon>lamiids</taxon>
        <taxon>Lamiales</taxon>
        <taxon>Oleaceae</taxon>
        <taxon>Forsythieae</taxon>
        <taxon>Abeliophyllum</taxon>
    </lineage>
</organism>
<name>A0ABD1TFQ4_9LAMI</name>
<evidence type="ECO:0000313" key="2">
    <source>
        <dbReference type="EMBL" id="KAL2511562.1"/>
    </source>
</evidence>
<feature type="compositionally biased region" description="Low complexity" evidence="1">
    <location>
        <begin position="14"/>
        <end position="24"/>
    </location>
</feature>
<comment type="caution">
    <text evidence="2">The sequence shown here is derived from an EMBL/GenBank/DDBJ whole genome shotgun (WGS) entry which is preliminary data.</text>
</comment>
<evidence type="ECO:0000256" key="1">
    <source>
        <dbReference type="SAM" id="MobiDB-lite"/>
    </source>
</evidence>
<reference evidence="3" key="1">
    <citation type="submission" date="2024-07" db="EMBL/GenBank/DDBJ databases">
        <title>Two chromosome-level genome assemblies of Korean endemic species Abeliophyllum distichum and Forsythia ovata (Oleaceae).</title>
        <authorList>
            <person name="Jang H."/>
        </authorList>
    </citation>
    <scope>NUCLEOTIDE SEQUENCE [LARGE SCALE GENOMIC DNA]</scope>
</reference>
<keyword evidence="2" id="KW-0378">Hydrolase</keyword>
<sequence>MAPRKRTNGGAKKSNNQNQNQQSQLPKYGIQHFFEQHSQSQKTLSQNNSKNNINVRNPISDSAMGKKHYLQISPKAKSADPNLSERFGRCERGSSGAQKFGKF</sequence>
<dbReference type="Proteomes" id="UP001604336">
    <property type="component" value="Unassembled WGS sequence"/>
</dbReference>
<dbReference type="AlphaFoldDB" id="A0ABD1TFQ4"/>
<protein>
    <submittedName>
        <fullName evidence="2">DNA replication ATP-dependent helicase/nuclease DNA2</fullName>
    </submittedName>
</protein>
<gene>
    <name evidence="2" type="ORF">Adt_17162</name>
</gene>
<accession>A0ABD1TFQ4</accession>
<keyword evidence="3" id="KW-1185">Reference proteome</keyword>
<feature type="region of interest" description="Disordered" evidence="1">
    <location>
        <begin position="1"/>
        <end position="103"/>
    </location>
</feature>
<feature type="compositionally biased region" description="Polar residues" evidence="1">
    <location>
        <begin position="36"/>
        <end position="60"/>
    </location>
</feature>
<proteinExistence type="predicted"/>
<keyword evidence="2" id="KW-0547">Nucleotide-binding</keyword>